<dbReference type="GO" id="GO:0005829">
    <property type="term" value="C:cytosol"/>
    <property type="evidence" value="ECO:0007669"/>
    <property type="project" value="TreeGrafter"/>
</dbReference>
<dbReference type="InterPro" id="IPR023186">
    <property type="entry name" value="IUNH"/>
</dbReference>
<evidence type="ECO:0000313" key="6">
    <source>
        <dbReference type="Proteomes" id="UP000191024"/>
    </source>
</evidence>
<dbReference type="PANTHER" id="PTHR12304:SF4">
    <property type="entry name" value="URIDINE NUCLEOSIDASE"/>
    <property type="match status" value="1"/>
</dbReference>
<name>A0A1G4IWY9_9SACH</name>
<dbReference type="Proteomes" id="UP000191024">
    <property type="component" value="Chromosome B"/>
</dbReference>
<dbReference type="SUPFAM" id="SSF53590">
    <property type="entry name" value="Nucleoside hydrolase"/>
    <property type="match status" value="1"/>
</dbReference>
<accession>A0A1G4IWY9</accession>
<dbReference type="AlphaFoldDB" id="A0A1G4IWY9"/>
<dbReference type="PROSITE" id="PS01247">
    <property type="entry name" value="IUNH"/>
    <property type="match status" value="1"/>
</dbReference>
<dbReference type="Gene3D" id="3.90.245.10">
    <property type="entry name" value="Ribonucleoside hydrolase-like"/>
    <property type="match status" value="1"/>
</dbReference>
<dbReference type="Pfam" id="PF01156">
    <property type="entry name" value="IU_nuc_hydro"/>
    <property type="match status" value="1"/>
</dbReference>
<dbReference type="GO" id="GO:0008477">
    <property type="term" value="F:purine nucleosidase activity"/>
    <property type="evidence" value="ECO:0007669"/>
    <property type="project" value="TreeGrafter"/>
</dbReference>
<dbReference type="GO" id="GO:0006152">
    <property type="term" value="P:purine nucleoside catabolic process"/>
    <property type="evidence" value="ECO:0007669"/>
    <property type="project" value="TreeGrafter"/>
</dbReference>
<organism evidence="5 6">
    <name type="scientific">Lachancea mirantina</name>
    <dbReference type="NCBI Taxonomy" id="1230905"/>
    <lineage>
        <taxon>Eukaryota</taxon>
        <taxon>Fungi</taxon>
        <taxon>Dikarya</taxon>
        <taxon>Ascomycota</taxon>
        <taxon>Saccharomycotina</taxon>
        <taxon>Saccharomycetes</taxon>
        <taxon>Saccharomycetales</taxon>
        <taxon>Saccharomycetaceae</taxon>
        <taxon>Lachancea</taxon>
    </lineage>
</organism>
<evidence type="ECO:0000259" key="4">
    <source>
        <dbReference type="Pfam" id="PF01156"/>
    </source>
</evidence>
<dbReference type="OrthoDB" id="432381at2759"/>
<proteinExistence type="inferred from homology"/>
<comment type="similarity">
    <text evidence="1">Belongs to the IUNH family.</text>
</comment>
<keyword evidence="2" id="KW-0378">Hydrolase</keyword>
<sequence length="326" mass="35579">MTLTKRIPLWIDCDPGQDDVIAITTGAYHPAFNLVGVSTVHGNVALEQTTLNALRFLTAINRTDVPVFRGARIPLTGGPLHCPEIHGITGLGGSGRLPKPGFNARDETEFFQSLENAIREHAGELCIAAIGPLTNVAQFFAQYPESRRQIKYLAIMGGGFERFNQNGCAEFNICCDPQAARDVLTDPILSDKIVLAPLDMTSTVRASADKRARILGNPETTSNFRRLMFELTDHFHQLLTKRHGPDYVGPSLHDPVAVAALLHLHGVQDLGYKWSRDTLSVEVIGARAGALEKTGTGTDSGVMILSSVDTDAFWDMLISVYDLVDR</sequence>
<keyword evidence="3" id="KW-0326">Glycosidase</keyword>
<dbReference type="InterPro" id="IPR015910">
    <property type="entry name" value="I/U_nuclsd_hydro_CS"/>
</dbReference>
<protein>
    <submittedName>
        <fullName evidence="5">LAMI_0B05952g1_1</fullName>
    </submittedName>
</protein>
<keyword evidence="6" id="KW-1185">Reference proteome</keyword>
<dbReference type="PANTHER" id="PTHR12304">
    <property type="entry name" value="INOSINE-URIDINE PREFERRING NUCLEOSIDE HYDROLASE"/>
    <property type="match status" value="1"/>
</dbReference>
<evidence type="ECO:0000256" key="2">
    <source>
        <dbReference type="ARBA" id="ARBA00022801"/>
    </source>
</evidence>
<dbReference type="InterPro" id="IPR036452">
    <property type="entry name" value="Ribo_hydro-like"/>
</dbReference>
<feature type="domain" description="Inosine/uridine-preferring nucleoside hydrolase" evidence="4">
    <location>
        <begin position="9"/>
        <end position="315"/>
    </location>
</feature>
<evidence type="ECO:0000256" key="1">
    <source>
        <dbReference type="ARBA" id="ARBA00009176"/>
    </source>
</evidence>
<dbReference type="InterPro" id="IPR001910">
    <property type="entry name" value="Inosine/uridine_hydrolase_dom"/>
</dbReference>
<dbReference type="GO" id="GO:0045437">
    <property type="term" value="F:uridine nucleosidase activity"/>
    <property type="evidence" value="ECO:0007669"/>
    <property type="project" value="UniProtKB-ARBA"/>
</dbReference>
<gene>
    <name evidence="5" type="ORF">LAMI_0B05952G</name>
</gene>
<evidence type="ECO:0000256" key="3">
    <source>
        <dbReference type="ARBA" id="ARBA00023295"/>
    </source>
</evidence>
<evidence type="ECO:0000313" key="5">
    <source>
        <dbReference type="EMBL" id="SCU81375.1"/>
    </source>
</evidence>
<reference evidence="5 6" key="1">
    <citation type="submission" date="2016-03" db="EMBL/GenBank/DDBJ databases">
        <authorList>
            <person name="Devillers H."/>
        </authorList>
    </citation>
    <scope>NUCLEOTIDE SEQUENCE [LARGE SCALE GENOMIC DNA]</scope>
    <source>
        <strain evidence="5">CBS 11717</strain>
    </source>
</reference>
<dbReference type="STRING" id="1230905.A0A1G4IWY9"/>
<dbReference type="EMBL" id="LT598464">
    <property type="protein sequence ID" value="SCU81375.1"/>
    <property type="molecule type" value="Genomic_DNA"/>
</dbReference>